<sequence length="53" mass="6059">MDKWGDSIFITVQHSKNGIDEAMLKIITDFTPLIEKYAYRLGDDGKVISSYFS</sequence>
<reference evidence="1" key="1">
    <citation type="submission" date="2015-09" db="EMBL/GenBank/DDBJ databases">
        <authorList>
            <consortium name="Pathogen Informatics"/>
        </authorList>
    </citation>
    <scope>NUCLEOTIDE SEQUENCE</scope>
    <source>
        <strain evidence="1">2789STDY5834896</strain>
    </source>
</reference>
<dbReference type="AlphaFoldDB" id="A0A1C6JJ18"/>
<proteinExistence type="predicted"/>
<protein>
    <submittedName>
        <fullName evidence="1">Uncharacterized protein</fullName>
    </submittedName>
</protein>
<accession>A0A1C6JJ18</accession>
<dbReference type="EMBL" id="FMHG01000001">
    <property type="protein sequence ID" value="SCJ82112.1"/>
    <property type="molecule type" value="Genomic_DNA"/>
</dbReference>
<evidence type="ECO:0000313" key="1">
    <source>
        <dbReference type="EMBL" id="SCJ82112.1"/>
    </source>
</evidence>
<gene>
    <name evidence="1" type="ORF">SAMEA3545359_02256</name>
</gene>
<name>A0A1C6JJ18_9FIRM</name>
<organism evidence="1">
    <name type="scientific">uncultured Anaerotruncus sp</name>
    <dbReference type="NCBI Taxonomy" id="905011"/>
    <lineage>
        <taxon>Bacteria</taxon>
        <taxon>Bacillati</taxon>
        <taxon>Bacillota</taxon>
        <taxon>Clostridia</taxon>
        <taxon>Eubacteriales</taxon>
        <taxon>Oscillospiraceae</taxon>
        <taxon>Anaerotruncus</taxon>
        <taxon>environmental samples</taxon>
    </lineage>
</organism>